<evidence type="ECO:0000256" key="2">
    <source>
        <dbReference type="ARBA" id="ARBA00007913"/>
    </source>
</evidence>
<evidence type="ECO:0000256" key="9">
    <source>
        <dbReference type="SAM" id="MobiDB-lite"/>
    </source>
</evidence>
<comment type="caution">
    <text evidence="11">The sequence shown here is derived from an EMBL/GenBank/DDBJ whole genome shotgun (WGS) entry which is preliminary data.</text>
</comment>
<dbReference type="GO" id="GO:0005524">
    <property type="term" value="F:ATP binding"/>
    <property type="evidence" value="ECO:0007669"/>
    <property type="project" value="UniProtKB-KW"/>
</dbReference>
<dbReference type="SMART" id="SM00451">
    <property type="entry name" value="ZnF_U1"/>
    <property type="match status" value="2"/>
</dbReference>
<feature type="domain" description="U1-type" evidence="10">
    <location>
        <begin position="195"/>
        <end position="228"/>
    </location>
</feature>
<protein>
    <recommendedName>
        <fullName evidence="10">U1-type domain-containing protein</fullName>
    </recommendedName>
</protein>
<proteinExistence type="inferred from homology"/>
<dbReference type="InterPro" id="IPR041679">
    <property type="entry name" value="DNA2/NAM7-like_C"/>
</dbReference>
<sequence length="1101" mass="122488">MGSSSIVIDSSSRPLEDASLATTSVNSDAPMTAPANHLTSSEHALSTYCPDALETGECMRQGCRHKHDIEHCLPCGQFIPAFLMHIHLRGKPHLTVVGMVDVKTPPPTSPSSNIAGPQRPGGSPAVNGTTAVDDVGLKNNIAPRTVPEATWCDVCPTYVGTAGFKAHTQGKQHQVNEDHITAGASDSASGTLLNKGTTHCDVCNRTLDNWFWKSHLKSRQHLASQRSALEAATTQRGGPDGQAAGVKIKEVSGDGDEQRPFDEKEHESYDDDIIVSPEDGLDFGILDRGDERGSFRRGENLFVIEKKSLPPVLLVEVKLTSSESVTVAPASRQVPTFLTAIVGASGIEIVPGRPQTVSVYFAPSYEGRFEDTFLFKFCNTSGNHRETIISRTVFGIAGSVTDHTLLRSRSTHTPPKRPPPYSPPRLFVPLKPPTWTRTEYASLTSEFPMPEELTEAQKLADKPYKRAAGRIARMLMPTVFELNTYEQRFRALLWLGESHDRVFFPKEQNMQMPDIKIGDYALLDRTASANDTQYEARIHGETDLAVHKHGDSTRWLVLRLPQEFNSIYQGSVFNLRFKYNRMPMRRMHEAISRPFQFNPERLLFPASEDAPTDIVGGTGHIKLYNEGIGSDEDQLLTVRSIVHLPPGSIPFIVYGPPGSGKTATLTEAILQLLKQYSDCRVIACAPSNSAADEIVKRLSAHLSTNEMFRLNAFSRHPDDCDDTVMPYSLLNDSEVFAFPTRSAMDKFRVVVSTCNTAAILGSLGVRRGHYSHIFIDEAAQAMEPEAVIPIAAVADNRTNVILIGDQHQLRPVVKSNLAQRLGLNLSYLARLMSMDMYNLRTFNGRTIVRLKRNRRSNEAIFAFSNRYFYEDQQMPCADPVIATSLYRSSVLPNPVFPIVFHGIQGLDMRSSSNGSFYNAEEASLVHQYCKALITDRERPVQAEEIGVISPYKMQVRKIRDILRQDDMEDIRVGSVEQFQGQERRVIIFSTVRSNNNPNKRSGLGFISDRNRLNVALTRAQALLVVIGDPAVLGRDPLWRTFLNFVHSRGGCKGKEFGWNPLDEEDLVPPGYEVIEWEQAIAEGLEVVNNIRSRIFRYRGPS</sequence>
<dbReference type="InterPro" id="IPR026122">
    <property type="entry name" value="MOV-10/SDE3_DEXXQ/H-box"/>
</dbReference>
<keyword evidence="12" id="KW-1185">Reference proteome</keyword>
<dbReference type="CDD" id="cd18038">
    <property type="entry name" value="DEXXQc_Helz-like"/>
    <property type="match status" value="1"/>
</dbReference>
<feature type="domain" description="U1-type" evidence="10">
    <location>
        <begin position="147"/>
        <end position="180"/>
    </location>
</feature>
<evidence type="ECO:0000256" key="7">
    <source>
        <dbReference type="ARBA" id="ARBA00022840"/>
    </source>
</evidence>
<feature type="region of interest" description="Disordered" evidence="9">
    <location>
        <begin position="405"/>
        <end position="425"/>
    </location>
</feature>
<dbReference type="PANTHER" id="PTHR45418:SF1">
    <property type="entry name" value="CANCER_TESTIS ANTIGEN 55"/>
    <property type="match status" value="1"/>
</dbReference>
<dbReference type="PANTHER" id="PTHR45418">
    <property type="entry name" value="CANCER/TESTIS ANTIGEN 55"/>
    <property type="match status" value="1"/>
</dbReference>
<name>A0A4S4M397_9AGAM</name>
<evidence type="ECO:0000256" key="4">
    <source>
        <dbReference type="ARBA" id="ARBA00022741"/>
    </source>
</evidence>
<keyword evidence="8" id="KW-0943">RNA-mediated gene silencing</keyword>
<dbReference type="GO" id="GO:0008270">
    <property type="term" value="F:zinc ion binding"/>
    <property type="evidence" value="ECO:0007669"/>
    <property type="project" value="InterPro"/>
</dbReference>
<dbReference type="Pfam" id="PF13086">
    <property type="entry name" value="AAA_11"/>
    <property type="match status" value="2"/>
</dbReference>
<feature type="region of interest" description="Disordered" evidence="9">
    <location>
        <begin position="227"/>
        <end position="269"/>
    </location>
</feature>
<evidence type="ECO:0000256" key="1">
    <source>
        <dbReference type="ARBA" id="ARBA00004496"/>
    </source>
</evidence>
<evidence type="ECO:0000256" key="5">
    <source>
        <dbReference type="ARBA" id="ARBA00022801"/>
    </source>
</evidence>
<dbReference type="GO" id="GO:0005694">
    <property type="term" value="C:chromosome"/>
    <property type="evidence" value="ECO:0007669"/>
    <property type="project" value="UniProtKB-ARBA"/>
</dbReference>
<dbReference type="InterPro" id="IPR003604">
    <property type="entry name" value="Matrin/U1-like-C_Znf_C2H2"/>
</dbReference>
<dbReference type="CDD" id="cd18808">
    <property type="entry name" value="SF1_C_Upf1"/>
    <property type="match status" value="1"/>
</dbReference>
<evidence type="ECO:0000256" key="3">
    <source>
        <dbReference type="ARBA" id="ARBA00022490"/>
    </source>
</evidence>
<feature type="region of interest" description="Disordered" evidence="9">
    <location>
        <begin position="104"/>
        <end position="128"/>
    </location>
</feature>
<feature type="compositionally biased region" description="Polar residues" evidence="9">
    <location>
        <begin position="227"/>
        <end position="236"/>
    </location>
</feature>
<keyword evidence="7" id="KW-0067">ATP-binding</keyword>
<evidence type="ECO:0000256" key="6">
    <source>
        <dbReference type="ARBA" id="ARBA00022806"/>
    </source>
</evidence>
<evidence type="ECO:0000313" key="11">
    <source>
        <dbReference type="EMBL" id="THH18848.1"/>
    </source>
</evidence>
<comment type="subcellular location">
    <subcellularLocation>
        <location evidence="1">Cytoplasm</location>
    </subcellularLocation>
</comment>
<dbReference type="Pfam" id="PF13087">
    <property type="entry name" value="AAA_12"/>
    <property type="match status" value="1"/>
</dbReference>
<dbReference type="InterPro" id="IPR041677">
    <property type="entry name" value="DNA2/NAM7_AAA_11"/>
</dbReference>
<dbReference type="AlphaFoldDB" id="A0A4S4M397"/>
<gene>
    <name evidence="11" type="ORF">EW146_g2192</name>
</gene>
<feature type="compositionally biased region" description="Basic and acidic residues" evidence="9">
    <location>
        <begin position="247"/>
        <end position="267"/>
    </location>
</feature>
<organism evidence="11 12">
    <name type="scientific">Bondarzewia mesenterica</name>
    <dbReference type="NCBI Taxonomy" id="1095465"/>
    <lineage>
        <taxon>Eukaryota</taxon>
        <taxon>Fungi</taxon>
        <taxon>Dikarya</taxon>
        <taxon>Basidiomycota</taxon>
        <taxon>Agaricomycotina</taxon>
        <taxon>Agaricomycetes</taxon>
        <taxon>Russulales</taxon>
        <taxon>Bondarzewiaceae</taxon>
        <taxon>Bondarzewia</taxon>
    </lineage>
</organism>
<dbReference type="GO" id="GO:0016787">
    <property type="term" value="F:hydrolase activity"/>
    <property type="evidence" value="ECO:0007669"/>
    <property type="project" value="UniProtKB-KW"/>
</dbReference>
<evidence type="ECO:0000259" key="10">
    <source>
        <dbReference type="SMART" id="SM00451"/>
    </source>
</evidence>
<dbReference type="Proteomes" id="UP000310158">
    <property type="component" value="Unassembled WGS sequence"/>
</dbReference>
<keyword evidence="5" id="KW-0378">Hydrolase</keyword>
<keyword evidence="3" id="KW-0963">Cytoplasm</keyword>
<evidence type="ECO:0000313" key="12">
    <source>
        <dbReference type="Proteomes" id="UP000310158"/>
    </source>
</evidence>
<dbReference type="SUPFAM" id="SSF52540">
    <property type="entry name" value="P-loop containing nucleoside triphosphate hydrolases"/>
    <property type="match status" value="1"/>
</dbReference>
<keyword evidence="4" id="KW-0547">Nucleotide-binding</keyword>
<keyword evidence="6" id="KW-0347">Helicase</keyword>
<dbReference type="Gene3D" id="3.40.50.300">
    <property type="entry name" value="P-loop containing nucleotide triphosphate hydrolases"/>
    <property type="match status" value="2"/>
</dbReference>
<accession>A0A4S4M397</accession>
<dbReference type="FunFam" id="3.40.50.300:FF:000326">
    <property type="entry name" value="P-loop containing nucleoside triphosphate hydrolase"/>
    <property type="match status" value="1"/>
</dbReference>
<dbReference type="GO" id="GO:0003723">
    <property type="term" value="F:RNA binding"/>
    <property type="evidence" value="ECO:0007669"/>
    <property type="project" value="InterPro"/>
</dbReference>
<reference evidence="11 12" key="1">
    <citation type="submission" date="2019-02" db="EMBL/GenBank/DDBJ databases">
        <title>Genome sequencing of the rare red list fungi Bondarzewia mesenterica.</title>
        <authorList>
            <person name="Buettner E."/>
            <person name="Kellner H."/>
        </authorList>
    </citation>
    <scope>NUCLEOTIDE SEQUENCE [LARGE SCALE GENOMIC DNA]</scope>
    <source>
        <strain evidence="11 12">DSM 108281</strain>
    </source>
</reference>
<dbReference type="EMBL" id="SGPL01000062">
    <property type="protein sequence ID" value="THH18848.1"/>
    <property type="molecule type" value="Genomic_DNA"/>
</dbReference>
<dbReference type="InterPro" id="IPR027417">
    <property type="entry name" value="P-loop_NTPase"/>
</dbReference>
<evidence type="ECO:0000256" key="8">
    <source>
        <dbReference type="ARBA" id="ARBA00023158"/>
    </source>
</evidence>
<dbReference type="GO" id="GO:0005737">
    <property type="term" value="C:cytoplasm"/>
    <property type="evidence" value="ECO:0007669"/>
    <property type="project" value="UniProtKB-SubCell"/>
</dbReference>
<dbReference type="OrthoDB" id="6513042at2759"/>
<dbReference type="GO" id="GO:0031047">
    <property type="term" value="P:regulatory ncRNA-mediated gene silencing"/>
    <property type="evidence" value="ECO:0007669"/>
    <property type="project" value="UniProtKB-KW"/>
</dbReference>
<dbReference type="GO" id="GO:0032574">
    <property type="term" value="F:5'-3' RNA helicase activity"/>
    <property type="evidence" value="ECO:0007669"/>
    <property type="project" value="InterPro"/>
</dbReference>
<comment type="similarity">
    <text evidence="2">Belongs to the DNA2/NAM7 helicase family.</text>
</comment>
<dbReference type="InterPro" id="IPR047187">
    <property type="entry name" value="SF1_C_Upf1"/>
</dbReference>